<dbReference type="Proteomes" id="UP001324380">
    <property type="component" value="Chromosome"/>
</dbReference>
<dbReference type="PROSITE" id="PS50977">
    <property type="entry name" value="HTH_TETR_2"/>
    <property type="match status" value="1"/>
</dbReference>
<evidence type="ECO:0000256" key="4">
    <source>
        <dbReference type="PROSITE-ProRule" id="PRU00335"/>
    </source>
</evidence>
<accession>A0ABZ0TNT0</accession>
<dbReference type="PRINTS" id="PR00455">
    <property type="entry name" value="HTHTETR"/>
</dbReference>
<dbReference type="RefSeq" id="WP_321563902.1">
    <property type="nucleotide sequence ID" value="NZ_CP139558.1"/>
</dbReference>
<keyword evidence="7" id="KW-1185">Reference proteome</keyword>
<organism evidence="6 7">
    <name type="scientific">Mucilaginibacter sabulilitoris</name>
    <dbReference type="NCBI Taxonomy" id="1173583"/>
    <lineage>
        <taxon>Bacteria</taxon>
        <taxon>Pseudomonadati</taxon>
        <taxon>Bacteroidota</taxon>
        <taxon>Sphingobacteriia</taxon>
        <taxon>Sphingobacteriales</taxon>
        <taxon>Sphingobacteriaceae</taxon>
        <taxon>Mucilaginibacter</taxon>
    </lineage>
</organism>
<feature type="domain" description="HTH tetR-type" evidence="5">
    <location>
        <begin position="4"/>
        <end position="64"/>
    </location>
</feature>
<evidence type="ECO:0000313" key="6">
    <source>
        <dbReference type="EMBL" id="WPU94787.1"/>
    </source>
</evidence>
<gene>
    <name evidence="6" type="ORF">SNE25_04535</name>
</gene>
<evidence type="ECO:0000313" key="7">
    <source>
        <dbReference type="Proteomes" id="UP001324380"/>
    </source>
</evidence>
<evidence type="ECO:0000259" key="5">
    <source>
        <dbReference type="PROSITE" id="PS50977"/>
    </source>
</evidence>
<dbReference type="InterPro" id="IPR036271">
    <property type="entry name" value="Tet_transcr_reg_TetR-rel_C_sf"/>
</dbReference>
<dbReference type="InterPro" id="IPR001647">
    <property type="entry name" value="HTH_TetR"/>
</dbReference>
<evidence type="ECO:0000256" key="1">
    <source>
        <dbReference type="ARBA" id="ARBA00023015"/>
    </source>
</evidence>
<evidence type="ECO:0000256" key="2">
    <source>
        <dbReference type="ARBA" id="ARBA00023125"/>
    </source>
</evidence>
<reference evidence="6 7" key="1">
    <citation type="submission" date="2023-11" db="EMBL/GenBank/DDBJ databases">
        <title>Analysis of the Genomes of Mucilaginibacter gossypii cycad 4 and M. sabulilitoris SNA2: microbes with the potential for plant growth promotion.</title>
        <authorList>
            <person name="Hirsch A.M."/>
            <person name="Humm E."/>
            <person name="Rubbi M."/>
            <person name="Del Vecchio G."/>
            <person name="Ha S.M."/>
            <person name="Pellegrini M."/>
            <person name="Gunsalus R.P."/>
        </authorList>
    </citation>
    <scope>NUCLEOTIDE SEQUENCE [LARGE SCALE GENOMIC DNA]</scope>
    <source>
        <strain evidence="6 7">SNA2</strain>
    </source>
</reference>
<dbReference type="PANTHER" id="PTHR47506:SF1">
    <property type="entry name" value="HTH-TYPE TRANSCRIPTIONAL REGULATOR YJDC"/>
    <property type="match status" value="1"/>
</dbReference>
<keyword evidence="2 4" id="KW-0238">DNA-binding</keyword>
<evidence type="ECO:0000256" key="3">
    <source>
        <dbReference type="ARBA" id="ARBA00023163"/>
    </source>
</evidence>
<dbReference type="SUPFAM" id="SSF46689">
    <property type="entry name" value="Homeodomain-like"/>
    <property type="match status" value="1"/>
</dbReference>
<dbReference type="SUPFAM" id="SSF48498">
    <property type="entry name" value="Tetracyclin repressor-like, C-terminal domain"/>
    <property type="match status" value="1"/>
</dbReference>
<dbReference type="PANTHER" id="PTHR47506">
    <property type="entry name" value="TRANSCRIPTIONAL REGULATORY PROTEIN"/>
    <property type="match status" value="1"/>
</dbReference>
<sequence length="179" mass="20411">MKRNQARECIIKTASLLFYKQGYSNTGINQIIDEAGIAKSTLYQHFRSKEDLLIAYLEETGVLTLKALKDAAQSGTTPLEKLVAIFDYLEKLVGMDEFYGCHFLNIVYEMPNREERAREQIRRQKNLVRNLLGTIIEPLNKPELADEIYTLFEGALIAHKVHGANWPIRSAKNAVLQLV</sequence>
<protein>
    <submittedName>
        <fullName evidence="6">TetR/AcrR family transcriptional regulator</fullName>
    </submittedName>
</protein>
<dbReference type="Gene3D" id="1.10.357.10">
    <property type="entry name" value="Tetracycline Repressor, domain 2"/>
    <property type="match status" value="1"/>
</dbReference>
<keyword evidence="1" id="KW-0805">Transcription regulation</keyword>
<dbReference type="InterPro" id="IPR009057">
    <property type="entry name" value="Homeodomain-like_sf"/>
</dbReference>
<keyword evidence="3" id="KW-0804">Transcription</keyword>
<dbReference type="Pfam" id="PF00440">
    <property type="entry name" value="TetR_N"/>
    <property type="match status" value="1"/>
</dbReference>
<feature type="DNA-binding region" description="H-T-H motif" evidence="4">
    <location>
        <begin position="27"/>
        <end position="46"/>
    </location>
</feature>
<name>A0ABZ0TNT0_9SPHI</name>
<dbReference type="EMBL" id="CP139558">
    <property type="protein sequence ID" value="WPU94787.1"/>
    <property type="molecule type" value="Genomic_DNA"/>
</dbReference>
<proteinExistence type="predicted"/>